<dbReference type="Proteomes" id="UP000314294">
    <property type="component" value="Unassembled WGS sequence"/>
</dbReference>
<organism evidence="1 2">
    <name type="scientific">Liparis tanakae</name>
    <name type="common">Tanaka's snailfish</name>
    <dbReference type="NCBI Taxonomy" id="230148"/>
    <lineage>
        <taxon>Eukaryota</taxon>
        <taxon>Metazoa</taxon>
        <taxon>Chordata</taxon>
        <taxon>Craniata</taxon>
        <taxon>Vertebrata</taxon>
        <taxon>Euteleostomi</taxon>
        <taxon>Actinopterygii</taxon>
        <taxon>Neopterygii</taxon>
        <taxon>Teleostei</taxon>
        <taxon>Neoteleostei</taxon>
        <taxon>Acanthomorphata</taxon>
        <taxon>Eupercaria</taxon>
        <taxon>Perciformes</taxon>
        <taxon>Cottioidei</taxon>
        <taxon>Cottales</taxon>
        <taxon>Liparidae</taxon>
        <taxon>Liparis</taxon>
    </lineage>
</organism>
<dbReference type="AlphaFoldDB" id="A0A4Z2F7U9"/>
<reference evidence="1 2" key="1">
    <citation type="submission" date="2019-03" db="EMBL/GenBank/DDBJ databases">
        <title>First draft genome of Liparis tanakae, snailfish: a comprehensive survey of snailfish specific genes.</title>
        <authorList>
            <person name="Kim W."/>
            <person name="Song I."/>
            <person name="Jeong J.-H."/>
            <person name="Kim D."/>
            <person name="Kim S."/>
            <person name="Ryu S."/>
            <person name="Song J.Y."/>
            <person name="Lee S.K."/>
        </authorList>
    </citation>
    <scope>NUCLEOTIDE SEQUENCE [LARGE SCALE GENOMIC DNA]</scope>
    <source>
        <tissue evidence="1">Muscle</tissue>
    </source>
</reference>
<dbReference type="EMBL" id="SRLO01001508">
    <property type="protein sequence ID" value="TNN37279.1"/>
    <property type="molecule type" value="Genomic_DNA"/>
</dbReference>
<evidence type="ECO:0000313" key="2">
    <source>
        <dbReference type="Proteomes" id="UP000314294"/>
    </source>
</evidence>
<comment type="caution">
    <text evidence="1">The sequence shown here is derived from an EMBL/GenBank/DDBJ whole genome shotgun (WGS) entry which is preliminary data.</text>
</comment>
<proteinExistence type="predicted"/>
<sequence>MKLDIFNHEELKNLSNVMRVIRSVEPVLRHEAGPSPGANKDSLLLLDVEGPSSSEQDSAVSLGGSNRFLAGQFPPEERRWPLLLGVFSQEARPLEDEEAAWVALRSVAGGVKSVDISPGLPASASVPHSTKGGKPVGVCVRAVIKVGAHSLPPEAKEAQHLRHREALSLFFIIHKPQILHR</sequence>
<evidence type="ECO:0000313" key="1">
    <source>
        <dbReference type="EMBL" id="TNN37279.1"/>
    </source>
</evidence>
<name>A0A4Z2F7U9_9TELE</name>
<protein>
    <submittedName>
        <fullName evidence="1">Uncharacterized protein</fullName>
    </submittedName>
</protein>
<keyword evidence="2" id="KW-1185">Reference proteome</keyword>
<accession>A0A4Z2F7U9</accession>
<gene>
    <name evidence="1" type="ORF">EYF80_052560</name>
</gene>